<keyword evidence="1" id="KW-1133">Transmembrane helix</keyword>
<proteinExistence type="predicted"/>
<reference evidence="2" key="1">
    <citation type="journal article" date="2012" name="Genome Biol. Evol.">
        <title>Evidence against Equimolarity of Large Repeat Arrangements and a Predominant Master Circle Structure of the Mitochondrial Genome from a Monkeyflower (Mimulus guttatus) Lineage with Cryptic CMS.</title>
        <authorList>
            <person name="Mower J.P."/>
            <person name="Case A.L."/>
            <person name="Floro E.R."/>
            <person name="Willis J.H."/>
        </authorList>
    </citation>
    <scope>NUCLEOTIDE SEQUENCE</scope>
    <source>
        <strain evidence="2">IM62</strain>
    </source>
</reference>
<protein>
    <submittedName>
        <fullName evidence="2">Uncharacterized protein</fullName>
    </submittedName>
</protein>
<feature type="transmembrane region" description="Helical" evidence="1">
    <location>
        <begin position="32"/>
        <end position="52"/>
    </location>
</feature>
<geneLocation type="mitochondrion" evidence="2"/>
<dbReference type="OrthoDB" id="2686308at2759"/>
<name>I1T1W3_ERYGU</name>
<evidence type="ECO:0000256" key="1">
    <source>
        <dbReference type="SAM" id="Phobius"/>
    </source>
</evidence>
<sequence length="56" mass="6348">MKQLIFFLVGSSVAGFFGRFLGSEGTAIIRGRNIVLFGIFILGFLFLFRIYARKIK</sequence>
<evidence type="ECO:0000313" key="2">
    <source>
        <dbReference type="EMBL" id="AEK26542.1"/>
    </source>
</evidence>
<gene>
    <name evidence="2" type="primary">ORF56</name>
</gene>
<keyword evidence="1" id="KW-0812">Transmembrane</keyword>
<dbReference type="RefSeq" id="YP_006460173.1">
    <property type="nucleotide sequence ID" value="NC_018041.1"/>
</dbReference>
<dbReference type="EMBL" id="JN098455">
    <property type="protein sequence ID" value="AEK26542.1"/>
    <property type="molecule type" value="Genomic_DNA"/>
</dbReference>
<dbReference type="AlphaFoldDB" id="I1T1W3"/>
<organism evidence="2">
    <name type="scientific">Erythranthe guttata</name>
    <name type="common">Yellow monkey flower</name>
    <name type="synonym">Mimulus guttatus</name>
    <dbReference type="NCBI Taxonomy" id="4155"/>
    <lineage>
        <taxon>Eukaryota</taxon>
        <taxon>Viridiplantae</taxon>
        <taxon>Streptophyta</taxon>
        <taxon>Embryophyta</taxon>
        <taxon>Tracheophyta</taxon>
        <taxon>Spermatophyta</taxon>
        <taxon>Magnoliopsida</taxon>
        <taxon>eudicotyledons</taxon>
        <taxon>Gunneridae</taxon>
        <taxon>Pentapetalae</taxon>
        <taxon>asterids</taxon>
        <taxon>lamiids</taxon>
        <taxon>Lamiales</taxon>
        <taxon>Phrymaceae</taxon>
        <taxon>Erythranthe</taxon>
    </lineage>
</organism>
<accession>I1T1W3</accession>
<keyword evidence="1" id="KW-0472">Membrane</keyword>
<keyword evidence="2" id="KW-0496">Mitochondrion</keyword>
<dbReference type="GeneID" id="13080207"/>